<dbReference type="EMBL" id="CAESAF010000034">
    <property type="protein sequence ID" value="CAB4334968.1"/>
    <property type="molecule type" value="Genomic_DNA"/>
</dbReference>
<proteinExistence type="predicted"/>
<reference evidence="1" key="1">
    <citation type="submission" date="2020-05" db="EMBL/GenBank/DDBJ databases">
        <authorList>
            <person name="Chiriac C."/>
            <person name="Salcher M."/>
            <person name="Ghai R."/>
            <person name="Kavagutti S V."/>
        </authorList>
    </citation>
    <scope>NUCLEOTIDE SEQUENCE</scope>
</reference>
<gene>
    <name evidence="1" type="ORF">UFOPK3574_00484</name>
</gene>
<evidence type="ECO:0000313" key="1">
    <source>
        <dbReference type="EMBL" id="CAB4334968.1"/>
    </source>
</evidence>
<name>A0A6J5Z0R3_9ZZZZ</name>
<accession>A0A6J5Z0R3</accession>
<sequence>MMKSSGAFVLMMENNSVSPEAVRFIVGRDALIETERAEPISKPKSPLAVCE</sequence>
<protein>
    <submittedName>
        <fullName evidence="1">Unannotated protein</fullName>
    </submittedName>
</protein>
<organism evidence="1">
    <name type="scientific">freshwater metagenome</name>
    <dbReference type="NCBI Taxonomy" id="449393"/>
    <lineage>
        <taxon>unclassified sequences</taxon>
        <taxon>metagenomes</taxon>
        <taxon>ecological metagenomes</taxon>
    </lineage>
</organism>
<dbReference type="AlphaFoldDB" id="A0A6J5Z0R3"/>